<sequence length="92" mass="10586">MFKSNPDWLYLSQCASVVVSFIGIILGTTTNQFLIMALPLAISLLLTTINQRRLQIKMAEHESTVNNLKQQIVLMNSRINKYQTKINYLDRN</sequence>
<feature type="transmembrane region" description="Helical" evidence="2">
    <location>
        <begin position="7"/>
        <end position="26"/>
    </location>
</feature>
<keyword evidence="2" id="KW-0472">Membrane</keyword>
<evidence type="ECO:0000313" key="3">
    <source>
        <dbReference type="EMBL" id="MBD2503897.1"/>
    </source>
</evidence>
<keyword evidence="4" id="KW-1185">Reference proteome</keyword>
<protein>
    <submittedName>
        <fullName evidence="3">Uncharacterized protein</fullName>
    </submittedName>
</protein>
<evidence type="ECO:0000256" key="1">
    <source>
        <dbReference type="SAM" id="Coils"/>
    </source>
</evidence>
<evidence type="ECO:0000256" key="2">
    <source>
        <dbReference type="SAM" id="Phobius"/>
    </source>
</evidence>
<comment type="caution">
    <text evidence="3">The sequence shown here is derived from an EMBL/GenBank/DDBJ whole genome shotgun (WGS) entry which is preliminary data.</text>
</comment>
<dbReference type="RefSeq" id="WP_206759003.1">
    <property type="nucleotide sequence ID" value="NZ_JACJSG010000042.1"/>
</dbReference>
<dbReference type="EMBL" id="JACJSG010000042">
    <property type="protein sequence ID" value="MBD2503897.1"/>
    <property type="molecule type" value="Genomic_DNA"/>
</dbReference>
<proteinExistence type="predicted"/>
<keyword evidence="1" id="KW-0175">Coiled coil</keyword>
<dbReference type="Proteomes" id="UP000661112">
    <property type="component" value="Unassembled WGS sequence"/>
</dbReference>
<accession>A0ABR8D9M8</accession>
<name>A0ABR8D9M8_9NOST</name>
<feature type="coiled-coil region" evidence="1">
    <location>
        <begin position="51"/>
        <end position="85"/>
    </location>
</feature>
<organism evidence="3 4">
    <name type="scientific">Anabaena azotica FACHB-119</name>
    <dbReference type="NCBI Taxonomy" id="947527"/>
    <lineage>
        <taxon>Bacteria</taxon>
        <taxon>Bacillati</taxon>
        <taxon>Cyanobacteriota</taxon>
        <taxon>Cyanophyceae</taxon>
        <taxon>Nostocales</taxon>
        <taxon>Nostocaceae</taxon>
        <taxon>Anabaena</taxon>
        <taxon>Anabaena azotica</taxon>
    </lineage>
</organism>
<gene>
    <name evidence="3" type="ORF">H6G83_25375</name>
</gene>
<reference evidence="3 4" key="1">
    <citation type="journal article" date="2020" name="ISME J.">
        <title>Comparative genomics reveals insights into cyanobacterial evolution and habitat adaptation.</title>
        <authorList>
            <person name="Chen M.Y."/>
            <person name="Teng W.K."/>
            <person name="Zhao L."/>
            <person name="Hu C.X."/>
            <person name="Zhou Y.K."/>
            <person name="Han B.P."/>
            <person name="Song L.R."/>
            <person name="Shu W.S."/>
        </authorList>
    </citation>
    <scope>NUCLEOTIDE SEQUENCE [LARGE SCALE GENOMIC DNA]</scope>
    <source>
        <strain evidence="3 4">FACHB-119</strain>
    </source>
</reference>
<keyword evidence="2" id="KW-0812">Transmembrane</keyword>
<evidence type="ECO:0000313" key="4">
    <source>
        <dbReference type="Proteomes" id="UP000661112"/>
    </source>
</evidence>
<keyword evidence="2" id="KW-1133">Transmembrane helix</keyword>